<dbReference type="EMBL" id="NJIH01000003">
    <property type="protein sequence ID" value="OWT63571.1"/>
    <property type="molecule type" value="Genomic_DNA"/>
</dbReference>
<dbReference type="PROSITE" id="PS51085">
    <property type="entry name" value="2FE2S_FER_2"/>
    <property type="match status" value="1"/>
</dbReference>
<dbReference type="PRINTS" id="PR00409">
    <property type="entry name" value="PHDIOXRDTASE"/>
</dbReference>
<dbReference type="GO" id="GO:0051537">
    <property type="term" value="F:2 iron, 2 sulfur cluster binding"/>
    <property type="evidence" value="ECO:0007669"/>
    <property type="project" value="UniProtKB-KW"/>
</dbReference>
<dbReference type="SUPFAM" id="SSF54292">
    <property type="entry name" value="2Fe-2S ferredoxin-like"/>
    <property type="match status" value="1"/>
</dbReference>
<evidence type="ECO:0000259" key="7">
    <source>
        <dbReference type="PROSITE" id="PS51085"/>
    </source>
</evidence>
<dbReference type="SUPFAM" id="SSF52343">
    <property type="entry name" value="Ferredoxin reductase-like, C-terminal NADP-linked domain"/>
    <property type="match status" value="1"/>
</dbReference>
<sequence>MQVRIRSICWEADHILGFRLEPLRQESLPAFTAGAHIEVDLKPGLKRNYSLLNSPAQGDVYEIGVQLDPESRGGSQHIHEYWRPGQVIEISEPRNLFPLKEDAGHTILIAGGIGITPMLSMLCRLQSLGRSWELHYAVRSRNRAAFLERLDGLPNVHLTIDDEPSTPRLDLKSLIADAPPDAHVYCCGPSGLLAAFREQGGHLGERMHFEYFASDAKAACDGGYQLRLQRSGKVIQVAAGETMLDALLGAGVDVGFACMEGICGSCRTPVLAGVPDHRDQFLTQEERDANDSVMVCCSGARTATLTLDI</sequence>
<dbReference type="InterPro" id="IPR017927">
    <property type="entry name" value="FAD-bd_FR_type"/>
</dbReference>
<evidence type="ECO:0000256" key="5">
    <source>
        <dbReference type="ARBA" id="ARBA00023004"/>
    </source>
</evidence>
<dbReference type="AlphaFoldDB" id="A0A225MVH0"/>
<dbReference type="InterPro" id="IPR050415">
    <property type="entry name" value="MRET"/>
</dbReference>
<evidence type="ECO:0000256" key="2">
    <source>
        <dbReference type="ARBA" id="ARBA00022714"/>
    </source>
</evidence>
<gene>
    <name evidence="9" type="ORF">CEY11_04390</name>
</gene>
<dbReference type="InterPro" id="IPR006058">
    <property type="entry name" value="2Fe2S_fd_BS"/>
</dbReference>
<dbReference type="Pfam" id="PF00111">
    <property type="entry name" value="Fer2"/>
    <property type="match status" value="1"/>
</dbReference>
<dbReference type="InterPro" id="IPR001433">
    <property type="entry name" value="OxRdtase_FAD/NAD-bd"/>
</dbReference>
<dbReference type="InterPro" id="IPR036010">
    <property type="entry name" value="2Fe-2S_ferredoxin-like_sf"/>
</dbReference>
<dbReference type="RefSeq" id="WP_088602153.1">
    <property type="nucleotide sequence ID" value="NZ_NJIH01000003.1"/>
</dbReference>
<evidence type="ECO:0000256" key="6">
    <source>
        <dbReference type="ARBA" id="ARBA00023014"/>
    </source>
</evidence>
<dbReference type="InterPro" id="IPR001041">
    <property type="entry name" value="2Fe-2S_ferredoxin-type"/>
</dbReference>
<dbReference type="InterPro" id="IPR039261">
    <property type="entry name" value="FNR_nucleotide-bd"/>
</dbReference>
<dbReference type="PROSITE" id="PS51384">
    <property type="entry name" value="FAD_FR"/>
    <property type="match status" value="1"/>
</dbReference>
<proteinExistence type="predicted"/>
<evidence type="ECO:0000256" key="3">
    <source>
        <dbReference type="ARBA" id="ARBA00022723"/>
    </source>
</evidence>
<evidence type="ECO:0000313" key="9">
    <source>
        <dbReference type="EMBL" id="OWT63571.1"/>
    </source>
</evidence>
<name>A0A225MVH0_9BURK</name>
<keyword evidence="4" id="KW-0560">Oxidoreductase</keyword>
<keyword evidence="1" id="KW-0285">Flavoprotein</keyword>
<dbReference type="CDD" id="cd06185">
    <property type="entry name" value="PDR_like"/>
    <property type="match status" value="1"/>
</dbReference>
<dbReference type="Pfam" id="PF00175">
    <property type="entry name" value="NAD_binding_1"/>
    <property type="match status" value="1"/>
</dbReference>
<dbReference type="PANTHER" id="PTHR47354">
    <property type="entry name" value="NADH OXIDOREDUCTASE HCR"/>
    <property type="match status" value="1"/>
</dbReference>
<dbReference type="InterPro" id="IPR012675">
    <property type="entry name" value="Beta-grasp_dom_sf"/>
</dbReference>
<reference evidence="10" key="1">
    <citation type="submission" date="2017-06" db="EMBL/GenBank/DDBJ databases">
        <title>Herbaspirillum phytohormonus sp. nov., isolated from the root nodule of Robinia pseudoacacia in lead-zinc mine.</title>
        <authorList>
            <person name="Fan M."/>
            <person name="Lin Y."/>
        </authorList>
    </citation>
    <scope>NUCLEOTIDE SEQUENCE [LARGE SCALE GENOMIC DNA]</scope>
    <source>
        <strain evidence="10">SC-089</strain>
    </source>
</reference>
<keyword evidence="10" id="KW-1185">Reference proteome</keyword>
<dbReference type="PROSITE" id="PS00197">
    <property type="entry name" value="2FE2S_FER_1"/>
    <property type="match status" value="1"/>
</dbReference>
<evidence type="ECO:0000259" key="8">
    <source>
        <dbReference type="PROSITE" id="PS51384"/>
    </source>
</evidence>
<dbReference type="OrthoDB" id="544091at2"/>
<evidence type="ECO:0000256" key="4">
    <source>
        <dbReference type="ARBA" id="ARBA00023002"/>
    </source>
</evidence>
<accession>A0A225MVH0</accession>
<dbReference type="Proteomes" id="UP000214603">
    <property type="component" value="Unassembled WGS sequence"/>
</dbReference>
<feature type="domain" description="FAD-binding FR-type" evidence="8">
    <location>
        <begin position="1"/>
        <end position="100"/>
    </location>
</feature>
<dbReference type="GO" id="GO:0046872">
    <property type="term" value="F:metal ion binding"/>
    <property type="evidence" value="ECO:0007669"/>
    <property type="project" value="UniProtKB-KW"/>
</dbReference>
<dbReference type="PANTHER" id="PTHR47354:SF1">
    <property type="entry name" value="CARNITINE MONOOXYGENASE REDUCTASE SUBUNIT"/>
    <property type="match status" value="1"/>
</dbReference>
<dbReference type="Gene3D" id="3.10.20.30">
    <property type="match status" value="1"/>
</dbReference>
<keyword evidence="5" id="KW-0408">Iron</keyword>
<keyword evidence="2" id="KW-0001">2Fe-2S</keyword>
<dbReference type="Gene3D" id="2.40.30.10">
    <property type="entry name" value="Translation factors"/>
    <property type="match status" value="1"/>
</dbReference>
<comment type="caution">
    <text evidence="9">The sequence shown here is derived from an EMBL/GenBank/DDBJ whole genome shotgun (WGS) entry which is preliminary data.</text>
</comment>
<dbReference type="InterPro" id="IPR017938">
    <property type="entry name" value="Riboflavin_synthase-like_b-brl"/>
</dbReference>
<dbReference type="Gene3D" id="3.40.50.80">
    <property type="entry name" value="Nucleotide-binding domain of ferredoxin-NADP reductase (FNR) module"/>
    <property type="match status" value="1"/>
</dbReference>
<keyword evidence="3" id="KW-0479">Metal-binding</keyword>
<evidence type="ECO:0000313" key="10">
    <source>
        <dbReference type="Proteomes" id="UP000214603"/>
    </source>
</evidence>
<feature type="domain" description="2Fe-2S ferredoxin-type" evidence="7">
    <location>
        <begin position="224"/>
        <end position="309"/>
    </location>
</feature>
<keyword evidence="6" id="KW-0411">Iron-sulfur</keyword>
<dbReference type="GO" id="GO:0016491">
    <property type="term" value="F:oxidoreductase activity"/>
    <property type="evidence" value="ECO:0007669"/>
    <property type="project" value="UniProtKB-KW"/>
</dbReference>
<dbReference type="CDD" id="cd00207">
    <property type="entry name" value="fer2"/>
    <property type="match status" value="1"/>
</dbReference>
<organism evidence="9 10">
    <name type="scientific">Candidimonas nitroreducens</name>
    <dbReference type="NCBI Taxonomy" id="683354"/>
    <lineage>
        <taxon>Bacteria</taxon>
        <taxon>Pseudomonadati</taxon>
        <taxon>Pseudomonadota</taxon>
        <taxon>Betaproteobacteria</taxon>
        <taxon>Burkholderiales</taxon>
        <taxon>Alcaligenaceae</taxon>
        <taxon>Candidimonas</taxon>
    </lineage>
</organism>
<protein>
    <submittedName>
        <fullName evidence="9">Oxidoreductase</fullName>
    </submittedName>
</protein>
<evidence type="ECO:0000256" key="1">
    <source>
        <dbReference type="ARBA" id="ARBA00022630"/>
    </source>
</evidence>
<dbReference type="SUPFAM" id="SSF63380">
    <property type="entry name" value="Riboflavin synthase domain-like"/>
    <property type="match status" value="1"/>
</dbReference>